<proteinExistence type="predicted"/>
<evidence type="ECO:0000313" key="1">
    <source>
        <dbReference type="EMBL" id="CAD7281277.1"/>
    </source>
</evidence>
<organism evidence="1">
    <name type="scientific">Notodromas monacha</name>
    <dbReference type="NCBI Taxonomy" id="399045"/>
    <lineage>
        <taxon>Eukaryota</taxon>
        <taxon>Metazoa</taxon>
        <taxon>Ecdysozoa</taxon>
        <taxon>Arthropoda</taxon>
        <taxon>Crustacea</taxon>
        <taxon>Oligostraca</taxon>
        <taxon>Ostracoda</taxon>
        <taxon>Podocopa</taxon>
        <taxon>Podocopida</taxon>
        <taxon>Cypridocopina</taxon>
        <taxon>Cypridoidea</taxon>
        <taxon>Cyprididae</taxon>
        <taxon>Notodromas</taxon>
    </lineage>
</organism>
<sequence>MPMSDFQMGNSDTVSRMNLMLAFWISVVACFEDKNISQYFFLPLRAFSKDNLEHHKYVFQLVPQYKVFDEPEKSFKPLYEEKNVLNRNRPYVKVSFRGIWVIHVVSEKDYMKGMQDIINPNGDIIEDTYFLAGTDKCQGKISKEVFRKKELLIRSFGNKENWMSRPLAIFFSKPKFQGKQITIELFKNHSFTKVEEEHFYPKSSIVVNSNWNIMHADGDSFCLLGDEDVLYISDWEAAGYSSPTDGAEVEFPMVFPGCIRRPFQVPVQPLDFWHGRLFCYIDPETESSFFSSKLHTHVIE</sequence>
<gene>
    <name evidence="1" type="ORF">NMOB1V02_LOCUS8925</name>
</gene>
<accession>A0A7R9BTF0</accession>
<name>A0A7R9BTF0_9CRUS</name>
<dbReference type="EMBL" id="OA884779">
    <property type="protein sequence ID" value="CAD7281277.1"/>
    <property type="molecule type" value="Genomic_DNA"/>
</dbReference>
<reference evidence="1" key="1">
    <citation type="submission" date="2020-11" db="EMBL/GenBank/DDBJ databases">
        <authorList>
            <person name="Tran Van P."/>
        </authorList>
    </citation>
    <scope>NUCLEOTIDE SEQUENCE</scope>
</reference>
<dbReference type="AlphaFoldDB" id="A0A7R9BTF0"/>
<keyword evidence="2" id="KW-1185">Reference proteome</keyword>
<evidence type="ECO:0000313" key="2">
    <source>
        <dbReference type="Proteomes" id="UP000678499"/>
    </source>
</evidence>
<dbReference type="EMBL" id="CAJPEX010002742">
    <property type="protein sequence ID" value="CAG0921429.1"/>
    <property type="molecule type" value="Genomic_DNA"/>
</dbReference>
<dbReference type="Proteomes" id="UP000678499">
    <property type="component" value="Unassembled WGS sequence"/>
</dbReference>
<protein>
    <submittedName>
        <fullName evidence="1">Uncharacterized protein</fullName>
    </submittedName>
</protein>